<accession>A0A2V2L7D1</accession>
<evidence type="ECO:0000313" key="2">
    <source>
        <dbReference type="Proteomes" id="UP000245680"/>
    </source>
</evidence>
<comment type="caution">
    <text evidence="1">The sequence shown here is derived from an EMBL/GenBank/DDBJ whole genome shotgun (WGS) entry which is preliminary data.</text>
</comment>
<dbReference type="EMBL" id="QGKU01000063">
    <property type="protein sequence ID" value="PWR01025.1"/>
    <property type="molecule type" value="Genomic_DNA"/>
</dbReference>
<dbReference type="AlphaFoldDB" id="A0A2V2L7D1"/>
<reference evidence="1 2" key="1">
    <citation type="submission" date="2018-05" db="EMBL/GenBank/DDBJ databases">
        <title>Rhodobacteraceae gen. nov., sp. nov. isolated from sea water.</title>
        <authorList>
            <person name="Ren Y."/>
        </authorList>
    </citation>
    <scope>NUCLEOTIDE SEQUENCE [LARGE SCALE GENOMIC DNA]</scope>
    <source>
        <strain evidence="1 2">TG-679</strain>
    </source>
</reference>
<organism evidence="1 2">
    <name type="scientific">Meridianimarinicoccus roseus</name>
    <dbReference type="NCBI Taxonomy" id="2072018"/>
    <lineage>
        <taxon>Bacteria</taxon>
        <taxon>Pseudomonadati</taxon>
        <taxon>Pseudomonadota</taxon>
        <taxon>Alphaproteobacteria</taxon>
        <taxon>Rhodobacterales</taxon>
        <taxon>Paracoccaceae</taxon>
        <taxon>Meridianimarinicoccus</taxon>
    </lineage>
</organism>
<proteinExistence type="predicted"/>
<name>A0A2V2L7D1_9RHOB</name>
<sequence>METAGSVILGIEQQAVSACLSISLSMPFQLGGPMGRAGHAVAGIKKSTVRYALPSLSPPMLSCGLPATIGNANAGTVRNATLVFPSSYLSIPI</sequence>
<evidence type="ECO:0000313" key="1">
    <source>
        <dbReference type="EMBL" id="PWR01025.1"/>
    </source>
</evidence>
<dbReference type="Proteomes" id="UP000245680">
    <property type="component" value="Unassembled WGS sequence"/>
</dbReference>
<gene>
    <name evidence="1" type="ORF">DKT77_18990</name>
</gene>
<protein>
    <submittedName>
        <fullName evidence="1">Uncharacterized protein</fullName>
    </submittedName>
</protein>
<keyword evidence="2" id="KW-1185">Reference proteome</keyword>